<protein>
    <recommendedName>
        <fullName evidence="2">Amine oxidase domain-containing protein</fullName>
    </recommendedName>
</protein>
<evidence type="ECO:0000313" key="1">
    <source>
        <dbReference type="EMBL" id="VAW84006.1"/>
    </source>
</evidence>
<reference evidence="1" key="1">
    <citation type="submission" date="2018-06" db="EMBL/GenBank/DDBJ databases">
        <authorList>
            <person name="Zhirakovskaya E."/>
        </authorList>
    </citation>
    <scope>NUCLEOTIDE SEQUENCE</scope>
</reference>
<sequence>MNSNIYDFTIIGTSPLSMMEVVLRAGEGKRCCIIDRNERLGGSWRTFDCMGLYGIETTPHIFLPAGDAYEIMSKALCCQMAPWERPVYLLVQNSTFFGNRKIEIQQNAYSFFVLGVLATLEQKKWNIIKRTSRFIRYISGLSKLLQTKRKSTSIMYPKYGLTQWFKHVSELFVEKNIDRFMETDISLVEKKDGIITLVDTDGNTYNTKHICINRNTRFDVIKIDGKPLEIDYVLNSSFHVAFIVNNTKPGNFVHTVGVKDLMLINDVTDYAEGIAEKYPGCRLIVARFENSDAEYDYMKEKCFQDLLEIGYLDSNSEIIESHVWHLREKKLSNKCIKNVVAKMNGSVSVVVTSNLGLMSTINNLYNRKRPVSE</sequence>
<dbReference type="AlphaFoldDB" id="A0A3B0ZTN9"/>
<dbReference type="EMBL" id="UOFP01000020">
    <property type="protein sequence ID" value="VAW84006.1"/>
    <property type="molecule type" value="Genomic_DNA"/>
</dbReference>
<proteinExistence type="predicted"/>
<dbReference type="SUPFAM" id="SSF51905">
    <property type="entry name" value="FAD/NAD(P)-binding domain"/>
    <property type="match status" value="1"/>
</dbReference>
<accession>A0A3B0ZTN9</accession>
<gene>
    <name evidence="1" type="ORF">MNBD_GAMMA18-1520</name>
</gene>
<evidence type="ECO:0008006" key="2">
    <source>
        <dbReference type="Google" id="ProtNLM"/>
    </source>
</evidence>
<name>A0A3B0ZTN9_9ZZZZ</name>
<dbReference type="InterPro" id="IPR036188">
    <property type="entry name" value="FAD/NAD-bd_sf"/>
</dbReference>
<organism evidence="1">
    <name type="scientific">hydrothermal vent metagenome</name>
    <dbReference type="NCBI Taxonomy" id="652676"/>
    <lineage>
        <taxon>unclassified sequences</taxon>
        <taxon>metagenomes</taxon>
        <taxon>ecological metagenomes</taxon>
    </lineage>
</organism>